<reference evidence="4 5" key="1">
    <citation type="submission" date="2018-04" db="EMBL/GenBank/DDBJ databases">
        <title>Flavobacterium sp. nov., isolated from glacier ice.</title>
        <authorList>
            <person name="Liu Q."/>
            <person name="Xin Y.-H."/>
        </authorList>
    </citation>
    <scope>NUCLEOTIDE SEQUENCE [LARGE SCALE GENOMIC DNA]</scope>
    <source>
        <strain evidence="4 5">LB2P30</strain>
    </source>
</reference>
<evidence type="ECO:0000313" key="5">
    <source>
        <dbReference type="Proteomes" id="UP000245618"/>
    </source>
</evidence>
<keyword evidence="2" id="KW-0472">Membrane</keyword>
<name>A0A2U1K0F3_9FLAO</name>
<dbReference type="AlphaFoldDB" id="A0A2U1K0F3"/>
<evidence type="ECO:0000259" key="3">
    <source>
        <dbReference type="Pfam" id="PF00326"/>
    </source>
</evidence>
<keyword evidence="2" id="KW-1133">Transmembrane helix</keyword>
<dbReference type="SUPFAM" id="SSF53474">
    <property type="entry name" value="alpha/beta-Hydrolases"/>
    <property type="match status" value="1"/>
</dbReference>
<dbReference type="GO" id="GO:0004252">
    <property type="term" value="F:serine-type endopeptidase activity"/>
    <property type="evidence" value="ECO:0007669"/>
    <property type="project" value="TreeGrafter"/>
</dbReference>
<dbReference type="EMBL" id="QCZH01000003">
    <property type="protein sequence ID" value="PWA10503.1"/>
    <property type="molecule type" value="Genomic_DNA"/>
</dbReference>
<evidence type="ECO:0000256" key="1">
    <source>
        <dbReference type="ARBA" id="ARBA00022801"/>
    </source>
</evidence>
<feature type="transmembrane region" description="Helical" evidence="2">
    <location>
        <begin position="21"/>
        <end position="39"/>
    </location>
</feature>
<protein>
    <recommendedName>
        <fullName evidence="3">Peptidase S9 prolyl oligopeptidase catalytic domain-containing protein</fullName>
    </recommendedName>
</protein>
<dbReference type="InterPro" id="IPR011042">
    <property type="entry name" value="6-blade_b-propeller_TolB-like"/>
</dbReference>
<dbReference type="SUPFAM" id="SSF82171">
    <property type="entry name" value="DPP6 N-terminal domain-like"/>
    <property type="match status" value="1"/>
</dbReference>
<dbReference type="GO" id="GO:0006508">
    <property type="term" value="P:proteolysis"/>
    <property type="evidence" value="ECO:0007669"/>
    <property type="project" value="InterPro"/>
</dbReference>
<dbReference type="RefSeq" id="WP_116761041.1">
    <property type="nucleotide sequence ID" value="NZ_QCZH01000003.1"/>
</dbReference>
<sequence length="888" mass="102863">MLKNDTTTKNSSKNFKALCPIIILFLFFILPLVACPLWGQVMRKKELTPSDYHLWGELNLDKIAPDQQWASYRMSYDNGIDTLFVRNTISNKIYSYPSGDNSIFTKNNTFVCLTKQDLHILNLKTGKQEIIKLVSQYAYSQFTDHLIINFHSERDKDELLIRTPLGKIVKEVQDVTYFTLSPNEQELVYSTFSNNKYALLLIDLKQANSEKSLLKGGEDKFDGFTWQKDGKSLAFLGQSENLSDKTLFYYTLANDKLYKLNSLTHPNFPNNAYIALDQNFELLISDDVQKVFFAFKNKPNLPQNKEDSNVEVWNANDKWIYPQKQKQGQFREYAKLALWLPLSNLSKPITTTQLPNVMLSGNQEYAILSNPKEYEPQFEYQGNRDFYIMNLKTFEKSILLKNHSGNLTNSIASPTGKYIAYFKENNWWIYNSIDRTHKNITAKIGGKFMGKVYKLVAESPYGNPGWNLDDKEIIVYDQYDLWAIKADGSSFRRLTHGRESKISYRIADLPNKNTANLIYDGLQSNTVDLEKELFLRAEAEDGKTGYFKWKSDSDVKPIVFGDRYTDEFSYNSKKRNFFYREQEFGLPPRLVSKEDSCEAKLFFQSNPQHYNYNWGTSELIEFQNSKRQDLKGVLFYPANYDPKKKYPMIVHVYELQSKELHRYINPTYYNEIGFSSTIFTSKGYFVFLPDIIHENGNPGISATDCVVAGTRRIIDLGLVNSNKIGLIGHSFGGYETAFIITQTELFATAVAGASVTDLNSFYFTVGWNTGRPDMWRFQSEQWKMVNTPFEDPLGYQRNSPITSADNVTTPLLLWTGKEDQQVDWHQSIEYYLALRRLGKKNTMLLYPKEGHSILNPTNQKDLMDRVQQWFGFYLKDELPTAWISKQLN</sequence>
<dbReference type="InterPro" id="IPR001375">
    <property type="entry name" value="Peptidase_S9_cat"/>
</dbReference>
<proteinExistence type="predicted"/>
<evidence type="ECO:0000313" key="4">
    <source>
        <dbReference type="EMBL" id="PWA10503.1"/>
    </source>
</evidence>
<gene>
    <name evidence="4" type="ORF">DB891_04540</name>
</gene>
<dbReference type="Proteomes" id="UP000245618">
    <property type="component" value="Unassembled WGS sequence"/>
</dbReference>
<evidence type="ECO:0000256" key="2">
    <source>
        <dbReference type="SAM" id="Phobius"/>
    </source>
</evidence>
<organism evidence="4 5">
    <name type="scientific">Flavobacterium laiguense</name>
    <dbReference type="NCBI Taxonomy" id="2169409"/>
    <lineage>
        <taxon>Bacteria</taxon>
        <taxon>Pseudomonadati</taxon>
        <taxon>Bacteroidota</taxon>
        <taxon>Flavobacteriia</taxon>
        <taxon>Flavobacteriales</taxon>
        <taxon>Flavobacteriaceae</taxon>
        <taxon>Flavobacterium</taxon>
    </lineage>
</organism>
<comment type="caution">
    <text evidence="4">The sequence shown here is derived from an EMBL/GenBank/DDBJ whole genome shotgun (WGS) entry which is preliminary data.</text>
</comment>
<keyword evidence="5" id="KW-1185">Reference proteome</keyword>
<dbReference type="PANTHER" id="PTHR42776">
    <property type="entry name" value="SERINE PEPTIDASE S9 FAMILY MEMBER"/>
    <property type="match status" value="1"/>
</dbReference>
<accession>A0A2U1K0F3</accession>
<dbReference type="Gene3D" id="2.120.10.30">
    <property type="entry name" value="TolB, C-terminal domain"/>
    <property type="match status" value="2"/>
</dbReference>
<keyword evidence="2" id="KW-0812">Transmembrane</keyword>
<dbReference type="Pfam" id="PF00326">
    <property type="entry name" value="Peptidase_S9"/>
    <property type="match status" value="1"/>
</dbReference>
<dbReference type="PANTHER" id="PTHR42776:SF27">
    <property type="entry name" value="DIPEPTIDYL PEPTIDASE FAMILY MEMBER 6"/>
    <property type="match status" value="1"/>
</dbReference>
<dbReference type="InterPro" id="IPR029058">
    <property type="entry name" value="AB_hydrolase_fold"/>
</dbReference>
<dbReference type="OrthoDB" id="9812921at2"/>
<keyword evidence="1" id="KW-0378">Hydrolase</keyword>
<dbReference type="Gene3D" id="3.40.50.1820">
    <property type="entry name" value="alpha/beta hydrolase"/>
    <property type="match status" value="1"/>
</dbReference>
<feature type="domain" description="Peptidase S9 prolyl oligopeptidase catalytic" evidence="3">
    <location>
        <begin position="706"/>
        <end position="875"/>
    </location>
</feature>